<sequence length="84" mass="10027">MYSPYSASPQPNRCFVGGNVITSRINSVSNTPRSRNRYSPIQRRLGNPYPFLIFVSFFALIDFCFFFHMYCRVNFCPRFFYFHN</sequence>
<keyword evidence="3" id="KW-1185">Reference proteome</keyword>
<evidence type="ECO:0000313" key="3">
    <source>
        <dbReference type="Proteomes" id="UP000327439"/>
    </source>
</evidence>
<keyword evidence="1" id="KW-0812">Transmembrane</keyword>
<gene>
    <name evidence="2" type="ORF">ES319_D13G156100v1</name>
</gene>
<dbReference type="Proteomes" id="UP000327439">
    <property type="component" value="Chromosome D13"/>
</dbReference>
<evidence type="ECO:0000313" key="2">
    <source>
        <dbReference type="EMBL" id="KAB1995360.1"/>
    </source>
</evidence>
<dbReference type="EMBL" id="CM018227">
    <property type="protein sequence ID" value="KAB1995360.1"/>
    <property type="molecule type" value="Genomic_DNA"/>
</dbReference>
<keyword evidence="1" id="KW-0472">Membrane</keyword>
<proteinExistence type="predicted"/>
<keyword evidence="1" id="KW-1133">Transmembrane helix</keyword>
<accession>A0A5J5NQ38</accession>
<organism evidence="2 3">
    <name type="scientific">Gossypium barbadense</name>
    <name type="common">Sea Island cotton</name>
    <name type="synonym">Hibiscus barbadensis</name>
    <dbReference type="NCBI Taxonomy" id="3634"/>
    <lineage>
        <taxon>Eukaryota</taxon>
        <taxon>Viridiplantae</taxon>
        <taxon>Streptophyta</taxon>
        <taxon>Embryophyta</taxon>
        <taxon>Tracheophyta</taxon>
        <taxon>Spermatophyta</taxon>
        <taxon>Magnoliopsida</taxon>
        <taxon>eudicotyledons</taxon>
        <taxon>Gunneridae</taxon>
        <taxon>Pentapetalae</taxon>
        <taxon>rosids</taxon>
        <taxon>malvids</taxon>
        <taxon>Malvales</taxon>
        <taxon>Malvaceae</taxon>
        <taxon>Malvoideae</taxon>
        <taxon>Gossypium</taxon>
    </lineage>
</organism>
<evidence type="ECO:0000256" key="1">
    <source>
        <dbReference type="SAM" id="Phobius"/>
    </source>
</evidence>
<feature type="non-terminal residue" evidence="2">
    <location>
        <position position="84"/>
    </location>
</feature>
<reference evidence="3" key="1">
    <citation type="journal article" date="2020" name="Nat. Genet.">
        <title>Genomic diversifications of five Gossypium allopolyploid species and their impact on cotton improvement.</title>
        <authorList>
            <person name="Chen Z.J."/>
            <person name="Sreedasyam A."/>
            <person name="Ando A."/>
            <person name="Song Q."/>
            <person name="De Santiago L.M."/>
            <person name="Hulse-Kemp A.M."/>
            <person name="Ding M."/>
            <person name="Ye W."/>
            <person name="Kirkbride R.C."/>
            <person name="Jenkins J."/>
            <person name="Plott C."/>
            <person name="Lovell J."/>
            <person name="Lin Y.M."/>
            <person name="Vaughn R."/>
            <person name="Liu B."/>
            <person name="Simpson S."/>
            <person name="Scheffler B.E."/>
            <person name="Wen L."/>
            <person name="Saski C.A."/>
            <person name="Grover C.E."/>
            <person name="Hu G."/>
            <person name="Conover J.L."/>
            <person name="Carlson J.W."/>
            <person name="Shu S."/>
            <person name="Boston L.B."/>
            <person name="Williams M."/>
            <person name="Peterson D.G."/>
            <person name="McGee K."/>
            <person name="Jones D.C."/>
            <person name="Wendel J.F."/>
            <person name="Stelly D.M."/>
            <person name="Grimwood J."/>
            <person name="Schmutz J."/>
        </authorList>
    </citation>
    <scope>NUCLEOTIDE SEQUENCE [LARGE SCALE GENOMIC DNA]</scope>
    <source>
        <strain evidence="3">cv. 3-79</strain>
    </source>
</reference>
<feature type="transmembrane region" description="Helical" evidence="1">
    <location>
        <begin position="49"/>
        <end position="71"/>
    </location>
</feature>
<protein>
    <submittedName>
        <fullName evidence="2">Uncharacterized protein</fullName>
    </submittedName>
</protein>
<dbReference type="AlphaFoldDB" id="A0A5J5NQ38"/>
<name>A0A5J5NQ38_GOSBA</name>